<dbReference type="STRING" id="1076256.A0A2H3B7N5"/>
<protein>
    <submittedName>
        <fullName evidence="1">Uncharacterized protein</fullName>
    </submittedName>
</protein>
<evidence type="ECO:0000313" key="1">
    <source>
        <dbReference type="EMBL" id="PBK65690.1"/>
    </source>
</evidence>
<dbReference type="Proteomes" id="UP000218334">
    <property type="component" value="Unassembled WGS sequence"/>
</dbReference>
<sequence>MLQVSLQCPSSAATTRLNAISLIWVFLGRKTWFGYEGGFGAEKNAEQMDGEIGEKGSDLSLSDNSPHTQISLRVPIVPTTTSIIEEQRPIPEFYDPEGSRRLGQRI</sequence>
<gene>
    <name evidence="1" type="ORF">ARMSODRAFT_1006527</name>
</gene>
<accession>A0A2H3B7N5</accession>
<dbReference type="EMBL" id="KZ293444">
    <property type="protein sequence ID" value="PBK65690.1"/>
    <property type="molecule type" value="Genomic_DNA"/>
</dbReference>
<proteinExistence type="predicted"/>
<keyword evidence="2" id="KW-1185">Reference proteome</keyword>
<dbReference type="AlphaFoldDB" id="A0A2H3B7N5"/>
<evidence type="ECO:0000313" key="2">
    <source>
        <dbReference type="Proteomes" id="UP000218334"/>
    </source>
</evidence>
<reference evidence="2" key="1">
    <citation type="journal article" date="2017" name="Nat. Ecol. Evol.">
        <title>Genome expansion and lineage-specific genetic innovations in the forest pathogenic fungi Armillaria.</title>
        <authorList>
            <person name="Sipos G."/>
            <person name="Prasanna A.N."/>
            <person name="Walter M.C."/>
            <person name="O'Connor E."/>
            <person name="Balint B."/>
            <person name="Krizsan K."/>
            <person name="Kiss B."/>
            <person name="Hess J."/>
            <person name="Varga T."/>
            <person name="Slot J."/>
            <person name="Riley R."/>
            <person name="Boka B."/>
            <person name="Rigling D."/>
            <person name="Barry K."/>
            <person name="Lee J."/>
            <person name="Mihaltcheva S."/>
            <person name="LaButti K."/>
            <person name="Lipzen A."/>
            <person name="Waldron R."/>
            <person name="Moloney N.M."/>
            <person name="Sperisen C."/>
            <person name="Kredics L."/>
            <person name="Vagvoelgyi C."/>
            <person name="Patrignani A."/>
            <person name="Fitzpatrick D."/>
            <person name="Nagy I."/>
            <person name="Doyle S."/>
            <person name="Anderson J.B."/>
            <person name="Grigoriev I.V."/>
            <person name="Gueldener U."/>
            <person name="Muensterkoetter M."/>
            <person name="Nagy L.G."/>
        </authorList>
    </citation>
    <scope>NUCLEOTIDE SEQUENCE [LARGE SCALE GENOMIC DNA]</scope>
    <source>
        <strain evidence="2">28-4</strain>
    </source>
</reference>
<organism evidence="1 2">
    <name type="scientific">Armillaria solidipes</name>
    <dbReference type="NCBI Taxonomy" id="1076256"/>
    <lineage>
        <taxon>Eukaryota</taxon>
        <taxon>Fungi</taxon>
        <taxon>Dikarya</taxon>
        <taxon>Basidiomycota</taxon>
        <taxon>Agaricomycotina</taxon>
        <taxon>Agaricomycetes</taxon>
        <taxon>Agaricomycetidae</taxon>
        <taxon>Agaricales</taxon>
        <taxon>Marasmiineae</taxon>
        <taxon>Physalacriaceae</taxon>
        <taxon>Armillaria</taxon>
    </lineage>
</organism>
<name>A0A2H3B7N5_9AGAR</name>